<dbReference type="Pfam" id="PF01590">
    <property type="entry name" value="GAF"/>
    <property type="match status" value="1"/>
</dbReference>
<dbReference type="GO" id="GO:0043565">
    <property type="term" value="F:sequence-specific DNA binding"/>
    <property type="evidence" value="ECO:0007669"/>
    <property type="project" value="InterPro"/>
</dbReference>
<keyword evidence="2" id="KW-0067">ATP-binding</keyword>
<evidence type="ECO:0000256" key="4">
    <source>
        <dbReference type="ARBA" id="ARBA00023125"/>
    </source>
</evidence>
<evidence type="ECO:0000313" key="8">
    <source>
        <dbReference type="EMBL" id="HGZ43722.1"/>
    </source>
</evidence>
<dbReference type="Gene3D" id="1.10.10.60">
    <property type="entry name" value="Homeodomain-like"/>
    <property type="match status" value="1"/>
</dbReference>
<dbReference type="InterPro" id="IPR025943">
    <property type="entry name" value="Sigma_54_int_dom_ATP-bd_2"/>
</dbReference>
<keyword evidence="4" id="KW-0238">DNA-binding</keyword>
<protein>
    <submittedName>
        <fullName evidence="8">Tetratricopeptide repeat protein</fullName>
    </submittedName>
</protein>
<dbReference type="PROSITE" id="PS00675">
    <property type="entry name" value="SIGMA54_INTERACT_1"/>
    <property type="match status" value="1"/>
</dbReference>
<dbReference type="SMART" id="SM00382">
    <property type="entry name" value="AAA"/>
    <property type="match status" value="1"/>
</dbReference>
<dbReference type="InterPro" id="IPR009057">
    <property type="entry name" value="Homeodomain-like_sf"/>
</dbReference>
<dbReference type="Pfam" id="PF02954">
    <property type="entry name" value="HTH_8"/>
    <property type="match status" value="1"/>
</dbReference>
<name>A0A832IB04_UNCEI</name>
<dbReference type="InterPro" id="IPR002078">
    <property type="entry name" value="Sigma_54_int"/>
</dbReference>
<dbReference type="InterPro" id="IPR011990">
    <property type="entry name" value="TPR-like_helical_dom_sf"/>
</dbReference>
<feature type="domain" description="Sigma-54 factor interaction" evidence="7">
    <location>
        <begin position="710"/>
        <end position="939"/>
    </location>
</feature>
<dbReference type="InterPro" id="IPR003018">
    <property type="entry name" value="GAF"/>
</dbReference>
<dbReference type="SMART" id="SM00065">
    <property type="entry name" value="GAF"/>
    <property type="match status" value="1"/>
</dbReference>
<dbReference type="SUPFAM" id="SSF55781">
    <property type="entry name" value="GAF domain-like"/>
    <property type="match status" value="1"/>
</dbReference>
<proteinExistence type="predicted"/>
<evidence type="ECO:0000256" key="5">
    <source>
        <dbReference type="ARBA" id="ARBA00023163"/>
    </source>
</evidence>
<keyword evidence="5" id="KW-0804">Transcription</keyword>
<dbReference type="InterPro" id="IPR025662">
    <property type="entry name" value="Sigma_54_int_dom_ATP-bd_1"/>
</dbReference>
<dbReference type="Pfam" id="PF00158">
    <property type="entry name" value="Sigma54_activat"/>
    <property type="match status" value="1"/>
</dbReference>
<dbReference type="PRINTS" id="PR01590">
    <property type="entry name" value="HTHFIS"/>
</dbReference>
<dbReference type="SUPFAM" id="SSF52540">
    <property type="entry name" value="P-loop containing nucleoside triphosphate hydrolases"/>
    <property type="match status" value="1"/>
</dbReference>
<dbReference type="GO" id="GO:0005524">
    <property type="term" value="F:ATP binding"/>
    <property type="evidence" value="ECO:0007669"/>
    <property type="project" value="UniProtKB-KW"/>
</dbReference>
<evidence type="ECO:0000256" key="2">
    <source>
        <dbReference type="ARBA" id="ARBA00022840"/>
    </source>
</evidence>
<evidence type="ECO:0000256" key="1">
    <source>
        <dbReference type="ARBA" id="ARBA00022741"/>
    </source>
</evidence>
<dbReference type="InterPro" id="IPR019734">
    <property type="entry name" value="TPR_rpt"/>
</dbReference>
<feature type="repeat" description="TPR" evidence="6">
    <location>
        <begin position="177"/>
        <end position="210"/>
    </location>
</feature>
<gene>
    <name evidence="8" type="ORF">ENR23_09920</name>
</gene>
<organism evidence="8">
    <name type="scientific">Eiseniibacteriota bacterium</name>
    <dbReference type="NCBI Taxonomy" id="2212470"/>
    <lineage>
        <taxon>Bacteria</taxon>
        <taxon>Candidatus Eiseniibacteriota</taxon>
    </lineage>
</organism>
<dbReference type="PROSITE" id="PS50005">
    <property type="entry name" value="TPR"/>
    <property type="match status" value="1"/>
</dbReference>
<sequence length="1030" mass="114067">MQRAIPPDLARAQAPEAVRQHEAIGDLHLAADNFAGAMDAYRAALRELGGDVPAERCRLLLRLAAAQTRRGDFEAVLASAGEALSLARRLGDPRRKAGGASTLSFALAELGRYRRARRYALYAWRVLRDTEDHKALADVLMNLGLCEFRLGRLHEALEWFQNAAATYRRIDDTDGLVGALNDLGLVYKNLREWREATRFFEQALRLDERAGLYARMRNHNQNLGLIRYRLGQWDLAEENFRQALRISREIGHQLGEAHALLAFGLLCRRRRQLERAEEHHRAALQLATRVGAVREVALAREFLAEVELDRGNPAAALALLEPALEDANDRAPQGDLAAELSIRTGMTMLALGRLPEAERHLAHGVLLAERLGDRIEQAIAERTLGRLDAARGNAAALETRVRAAAQCFEQLNETYELAVTLASWADALFLLPSSARLRVALEPVADASRRAAALFRQLGVPALAAEAMLALARLEAEREHFDQASSLLETAESWLAESDDPETRDRADQLRRELERQYVAVSLSTCNEFRALEEANRLFRDTADMDGLLAQTVRLAVEHTGGDRGFVAFTGGAGRLDVVAQHGLGRDRARRVLRVIEQLAGSRIAEIGPLFSSRVTADPRFSGAVVDALEGVGSLVCIPLNFPSQSVGLVYVDRLHDNLLGAFKQRELNLLAVLANSAAVAIVEAQRSRLLEENKQLRDKLKPSPGSERVVSQSREMAAILHLLAKVGDSPATLLFMGETGTGKGLLAQVVHEVSARRDRPFVQVNCAALPEHLLESELFGYVQGAFTGAVRDKAGLFEEAEGGTIFLDEIEKVPESVQAKLLHVLDRSEIRPVGATRARKVDARVICATGVDLRERIAEGRFLEDLYYRLNDITVRVPALRERREDIPVLAQHFLALYSRQMEKSVGGFAPEVLQAFLAHAWPGNVRELEKTVKRMVVLADDGDTLGPDLLPPDLQDARRALPARAGGKSLRSNINELERRMIAEALERNRWNKARAARELGLSYPTLLSKIRTLELERRRPGANRHPA</sequence>
<dbReference type="EMBL" id="DSQF01000020">
    <property type="protein sequence ID" value="HGZ43722.1"/>
    <property type="molecule type" value="Genomic_DNA"/>
</dbReference>
<dbReference type="PROSITE" id="PS50045">
    <property type="entry name" value="SIGMA54_INTERACT_4"/>
    <property type="match status" value="1"/>
</dbReference>
<keyword evidence="1" id="KW-0547">Nucleotide-binding</keyword>
<dbReference type="SUPFAM" id="SSF46689">
    <property type="entry name" value="Homeodomain-like"/>
    <property type="match status" value="1"/>
</dbReference>
<dbReference type="SUPFAM" id="SSF48452">
    <property type="entry name" value="TPR-like"/>
    <property type="match status" value="2"/>
</dbReference>
<keyword evidence="6" id="KW-0802">TPR repeat</keyword>
<dbReference type="PROSITE" id="PS00676">
    <property type="entry name" value="SIGMA54_INTERACT_2"/>
    <property type="match status" value="1"/>
</dbReference>
<dbReference type="InterPro" id="IPR027417">
    <property type="entry name" value="P-loop_NTPase"/>
</dbReference>
<dbReference type="Pfam" id="PF25601">
    <property type="entry name" value="AAA_lid_14"/>
    <property type="match status" value="1"/>
</dbReference>
<dbReference type="Pfam" id="PF13424">
    <property type="entry name" value="TPR_12"/>
    <property type="match status" value="2"/>
</dbReference>
<evidence type="ECO:0000256" key="6">
    <source>
        <dbReference type="PROSITE-ProRule" id="PRU00339"/>
    </source>
</evidence>
<dbReference type="InterPro" id="IPR029016">
    <property type="entry name" value="GAF-like_dom_sf"/>
</dbReference>
<dbReference type="PANTHER" id="PTHR32071">
    <property type="entry name" value="TRANSCRIPTIONAL REGULATORY PROTEIN"/>
    <property type="match status" value="1"/>
</dbReference>
<dbReference type="CDD" id="cd00009">
    <property type="entry name" value="AAA"/>
    <property type="match status" value="1"/>
</dbReference>
<dbReference type="Gene3D" id="3.30.450.40">
    <property type="match status" value="1"/>
</dbReference>
<dbReference type="InterPro" id="IPR002197">
    <property type="entry name" value="HTH_Fis"/>
</dbReference>
<evidence type="ECO:0000259" key="7">
    <source>
        <dbReference type="PROSITE" id="PS50045"/>
    </source>
</evidence>
<dbReference type="Gene3D" id="1.10.8.60">
    <property type="match status" value="1"/>
</dbReference>
<dbReference type="Gene3D" id="3.40.50.300">
    <property type="entry name" value="P-loop containing nucleotide triphosphate hydrolases"/>
    <property type="match status" value="1"/>
</dbReference>
<dbReference type="Gene3D" id="1.25.40.10">
    <property type="entry name" value="Tetratricopeptide repeat domain"/>
    <property type="match status" value="2"/>
</dbReference>
<dbReference type="FunFam" id="3.40.50.300:FF:000006">
    <property type="entry name" value="DNA-binding transcriptional regulator NtrC"/>
    <property type="match status" value="1"/>
</dbReference>
<dbReference type="InterPro" id="IPR003593">
    <property type="entry name" value="AAA+_ATPase"/>
</dbReference>
<reference evidence="8" key="1">
    <citation type="journal article" date="2020" name="mSystems">
        <title>Genome- and Community-Level Interaction Insights into Carbon Utilization and Element Cycling Functions of Hydrothermarchaeota in Hydrothermal Sediment.</title>
        <authorList>
            <person name="Zhou Z."/>
            <person name="Liu Y."/>
            <person name="Xu W."/>
            <person name="Pan J."/>
            <person name="Luo Z.H."/>
            <person name="Li M."/>
        </authorList>
    </citation>
    <scope>NUCLEOTIDE SEQUENCE [LARGE SCALE GENOMIC DNA]</scope>
    <source>
        <strain evidence="8">SpSt-381</strain>
    </source>
</reference>
<dbReference type="SMART" id="SM00028">
    <property type="entry name" value="TPR"/>
    <property type="match status" value="6"/>
</dbReference>
<dbReference type="GO" id="GO:0006355">
    <property type="term" value="P:regulation of DNA-templated transcription"/>
    <property type="evidence" value="ECO:0007669"/>
    <property type="project" value="InterPro"/>
</dbReference>
<evidence type="ECO:0000256" key="3">
    <source>
        <dbReference type="ARBA" id="ARBA00023015"/>
    </source>
</evidence>
<dbReference type="AlphaFoldDB" id="A0A832IB04"/>
<keyword evidence="3" id="KW-0805">Transcription regulation</keyword>
<comment type="caution">
    <text evidence="8">The sequence shown here is derived from an EMBL/GenBank/DDBJ whole genome shotgun (WGS) entry which is preliminary data.</text>
</comment>
<accession>A0A832IB04</accession>
<dbReference type="InterPro" id="IPR058031">
    <property type="entry name" value="AAA_lid_NorR"/>
</dbReference>